<evidence type="ECO:0000313" key="1">
    <source>
        <dbReference type="EMBL" id="RVU34865.1"/>
    </source>
</evidence>
<comment type="caution">
    <text evidence="1">The sequence shown here is derived from an EMBL/GenBank/DDBJ whole genome shotgun (WGS) entry which is preliminary data.</text>
</comment>
<dbReference type="AlphaFoldDB" id="A0A437QK35"/>
<organism evidence="1 2">
    <name type="scientific">Hwanghaeella grinnelliae</name>
    <dbReference type="NCBI Taxonomy" id="2500179"/>
    <lineage>
        <taxon>Bacteria</taxon>
        <taxon>Pseudomonadati</taxon>
        <taxon>Pseudomonadota</taxon>
        <taxon>Alphaproteobacteria</taxon>
        <taxon>Rhodospirillales</taxon>
        <taxon>Rhodospirillaceae</taxon>
        <taxon>Hwanghaeella</taxon>
    </lineage>
</organism>
<proteinExistence type="predicted"/>
<dbReference type="EMBL" id="SADE01000003">
    <property type="protein sequence ID" value="RVU34865.1"/>
    <property type="molecule type" value="Genomic_DNA"/>
</dbReference>
<reference evidence="2" key="1">
    <citation type="submission" date="2019-01" db="EMBL/GenBank/DDBJ databases">
        <title>Gri0909 isolated from a small marine red alga.</title>
        <authorList>
            <person name="Kim J."/>
            <person name="Jeong S.E."/>
            <person name="Jeon C.O."/>
        </authorList>
    </citation>
    <scope>NUCLEOTIDE SEQUENCE [LARGE SCALE GENOMIC DNA]</scope>
    <source>
        <strain evidence="2">Gri0909</strain>
    </source>
</reference>
<name>A0A437QK35_9PROT</name>
<accession>A0A437QK35</accession>
<keyword evidence="2" id="KW-1185">Reference proteome</keyword>
<gene>
    <name evidence="1" type="ORF">EOI86_18675</name>
</gene>
<sequence>MDKLVSAFKAKLEPVLYSLRDQLLECHEGLTASVGFSSNSAFLLRAYVSVLKDTDGEEIAITADVRTVGDTIVIESDVVHEDGLIIADGPSTILNKDISPPKSQEKIDVWLRDFEKLFSDQATLIDSAIRDLK</sequence>
<dbReference type="Proteomes" id="UP000287447">
    <property type="component" value="Unassembled WGS sequence"/>
</dbReference>
<protein>
    <submittedName>
        <fullName evidence="1">Uncharacterized protein</fullName>
    </submittedName>
</protein>
<dbReference type="RefSeq" id="WP_127767093.1">
    <property type="nucleotide sequence ID" value="NZ_SADE01000003.1"/>
</dbReference>
<evidence type="ECO:0000313" key="2">
    <source>
        <dbReference type="Proteomes" id="UP000287447"/>
    </source>
</evidence>